<dbReference type="AlphaFoldDB" id="A0AAP0I8P1"/>
<evidence type="ECO:0000256" key="4">
    <source>
        <dbReference type="RuleBase" id="RU362057"/>
    </source>
</evidence>
<keyword evidence="3" id="KW-0328">Glycosyltransferase</keyword>
<feature type="domain" description="Glycosyltransferase N-terminal" evidence="5">
    <location>
        <begin position="7"/>
        <end position="146"/>
    </location>
</feature>
<evidence type="ECO:0000313" key="6">
    <source>
        <dbReference type="EMBL" id="KAK9110729.1"/>
    </source>
</evidence>
<comment type="similarity">
    <text evidence="1 3">Belongs to the UDP-glycosyltransferase family.</text>
</comment>
<dbReference type="Gene3D" id="3.40.50.2000">
    <property type="entry name" value="Glycogen Phosphorylase B"/>
    <property type="match status" value="2"/>
</dbReference>
<proteinExistence type="inferred from homology"/>
<dbReference type="InterPro" id="IPR035595">
    <property type="entry name" value="UDP_glycos_trans_CS"/>
</dbReference>
<protein>
    <recommendedName>
        <fullName evidence="4">Glycosyltransferase</fullName>
        <ecNumber evidence="4">2.4.1.-</ecNumber>
    </recommendedName>
</protein>
<organism evidence="6 7">
    <name type="scientific">Stephania japonica</name>
    <dbReference type="NCBI Taxonomy" id="461633"/>
    <lineage>
        <taxon>Eukaryota</taxon>
        <taxon>Viridiplantae</taxon>
        <taxon>Streptophyta</taxon>
        <taxon>Embryophyta</taxon>
        <taxon>Tracheophyta</taxon>
        <taxon>Spermatophyta</taxon>
        <taxon>Magnoliopsida</taxon>
        <taxon>Ranunculales</taxon>
        <taxon>Menispermaceae</taxon>
        <taxon>Menispermoideae</taxon>
        <taxon>Cissampelideae</taxon>
        <taxon>Stephania</taxon>
    </lineage>
</organism>
<dbReference type="InterPro" id="IPR058980">
    <property type="entry name" value="Glyco_transf_N"/>
</dbReference>
<dbReference type="GO" id="GO:0080043">
    <property type="term" value="F:quercetin 3-O-glucosyltransferase activity"/>
    <property type="evidence" value="ECO:0007669"/>
    <property type="project" value="TreeGrafter"/>
</dbReference>
<dbReference type="PROSITE" id="PS00375">
    <property type="entry name" value="UDPGT"/>
    <property type="match status" value="1"/>
</dbReference>
<accession>A0AAP0I8P1</accession>
<dbReference type="FunFam" id="3.40.50.2000:FF:000055">
    <property type="entry name" value="Glycosyltransferase"/>
    <property type="match status" value="1"/>
</dbReference>
<sequence length="476" mass="54263">MAAKLHAVCIPFPAQGHLHPMMDLAQLLHFNGFHITYVNTEFNHRRLLRSKGPEALKGLPDFRFETISEGLPPSDRDATQDPAQLCASIRKNCLKFLLELLDKLSSSPDIPPISHIVSDVVMSFGIQAAEVLGVKNVQLWTASACGFMAYLQYEELLERGLVPLKDDSYLTNGYLDTKLDWVPGMPDIRFRDLPSFARTTDPNDVLFDFLKEETQNCLKGQSLIFNTFDELEQEVLDSIESMFPRIYSVGPLFKLYRNLPAEAEAKSLRVNLWKEESDCLKWLEMRKPRSVVYVSFGCVTVMSDQHLREFAWGLANSKHSFLWMIRPDIVMGESAILPEEFVKETKDRGMIANWCPQEQVLSHPSVGGFLTHCGWNSTLEGINGGVPMICWPFFAEQQTNCRYISTNWEMGMEIGGNVRREEIEITVKELMEGERGKKMRDKALDWKEKADKATKPGGSSYNNFDRLLKEVFLTQD</sequence>
<dbReference type="Pfam" id="PF26168">
    <property type="entry name" value="Glyco_transf_N"/>
    <property type="match status" value="1"/>
</dbReference>
<name>A0AAP0I8P1_9MAGN</name>
<dbReference type="CDD" id="cd03784">
    <property type="entry name" value="GT1_Gtf-like"/>
    <property type="match status" value="1"/>
</dbReference>
<dbReference type="FunFam" id="3.40.50.2000:FF:000027">
    <property type="entry name" value="Glycosyltransferase"/>
    <property type="match status" value="1"/>
</dbReference>
<dbReference type="InterPro" id="IPR002213">
    <property type="entry name" value="UDP_glucos_trans"/>
</dbReference>
<dbReference type="Proteomes" id="UP001417504">
    <property type="component" value="Unassembled WGS sequence"/>
</dbReference>
<comment type="caution">
    <text evidence="6">The sequence shown here is derived from an EMBL/GenBank/DDBJ whole genome shotgun (WGS) entry which is preliminary data.</text>
</comment>
<evidence type="ECO:0000256" key="2">
    <source>
        <dbReference type="ARBA" id="ARBA00022679"/>
    </source>
</evidence>
<evidence type="ECO:0000313" key="7">
    <source>
        <dbReference type="Proteomes" id="UP001417504"/>
    </source>
</evidence>
<reference evidence="6 7" key="1">
    <citation type="submission" date="2024-01" db="EMBL/GenBank/DDBJ databases">
        <title>Genome assemblies of Stephania.</title>
        <authorList>
            <person name="Yang L."/>
        </authorList>
    </citation>
    <scope>NUCLEOTIDE SEQUENCE [LARGE SCALE GENOMIC DNA]</scope>
    <source>
        <strain evidence="6">QJT</strain>
        <tissue evidence="6">Leaf</tissue>
    </source>
</reference>
<gene>
    <name evidence="6" type="ORF">Sjap_018789</name>
</gene>
<dbReference type="EMBL" id="JBBNAE010000007">
    <property type="protein sequence ID" value="KAK9110729.1"/>
    <property type="molecule type" value="Genomic_DNA"/>
</dbReference>
<keyword evidence="7" id="KW-1185">Reference proteome</keyword>
<keyword evidence="2 3" id="KW-0808">Transferase</keyword>
<dbReference type="EC" id="2.4.1.-" evidence="4"/>
<dbReference type="PANTHER" id="PTHR11926">
    <property type="entry name" value="GLUCOSYL/GLUCURONOSYL TRANSFERASES"/>
    <property type="match status" value="1"/>
</dbReference>
<dbReference type="PANTHER" id="PTHR11926:SF1439">
    <property type="entry name" value="GLYCOSYLTRANSFERASE"/>
    <property type="match status" value="1"/>
</dbReference>
<dbReference type="GO" id="GO:0080044">
    <property type="term" value="F:quercetin 7-O-glucosyltransferase activity"/>
    <property type="evidence" value="ECO:0007669"/>
    <property type="project" value="TreeGrafter"/>
</dbReference>
<evidence type="ECO:0000259" key="5">
    <source>
        <dbReference type="Pfam" id="PF26168"/>
    </source>
</evidence>
<dbReference type="SUPFAM" id="SSF53756">
    <property type="entry name" value="UDP-Glycosyltransferase/glycogen phosphorylase"/>
    <property type="match status" value="1"/>
</dbReference>
<evidence type="ECO:0000256" key="1">
    <source>
        <dbReference type="ARBA" id="ARBA00009995"/>
    </source>
</evidence>
<evidence type="ECO:0000256" key="3">
    <source>
        <dbReference type="RuleBase" id="RU003718"/>
    </source>
</evidence>
<dbReference type="Pfam" id="PF00201">
    <property type="entry name" value="UDPGT"/>
    <property type="match status" value="1"/>
</dbReference>